<keyword evidence="5" id="KW-0598">Phosphotransferase system</keyword>
<dbReference type="PROSITE" id="PS00372">
    <property type="entry name" value="PTS_EIIA_TYPE_2_HIS"/>
    <property type="match status" value="1"/>
</dbReference>
<accession>A0ABZ2EAF6</accession>
<evidence type="ECO:0000256" key="4">
    <source>
        <dbReference type="ARBA" id="ARBA00022679"/>
    </source>
</evidence>
<keyword evidence="8" id="KW-1185">Reference proteome</keyword>
<evidence type="ECO:0000256" key="1">
    <source>
        <dbReference type="ARBA" id="ARBA00022448"/>
    </source>
</evidence>
<dbReference type="Pfam" id="PF00359">
    <property type="entry name" value="PTS_EIIA_2"/>
    <property type="match status" value="1"/>
</dbReference>
<dbReference type="EC" id="2.7.1.202" evidence="7"/>
<evidence type="ECO:0000256" key="3">
    <source>
        <dbReference type="ARBA" id="ARBA00022597"/>
    </source>
</evidence>
<feature type="domain" description="PTS EIIA type-2" evidence="6">
    <location>
        <begin position="5"/>
        <end position="151"/>
    </location>
</feature>
<evidence type="ECO:0000313" key="8">
    <source>
        <dbReference type="Proteomes" id="UP000250354"/>
    </source>
</evidence>
<dbReference type="PANTHER" id="PTHR47738">
    <property type="entry name" value="PTS SYSTEM FRUCTOSE-LIKE EIIA COMPONENT-RELATED"/>
    <property type="match status" value="1"/>
</dbReference>
<dbReference type="GO" id="GO:0016740">
    <property type="term" value="F:transferase activity"/>
    <property type="evidence" value="ECO:0007669"/>
    <property type="project" value="UniProtKB-KW"/>
</dbReference>
<organism evidence="7 8">
    <name type="scientific">Aerococcus mictus</name>
    <dbReference type="NCBI Taxonomy" id="2976810"/>
    <lineage>
        <taxon>Bacteria</taxon>
        <taxon>Bacillati</taxon>
        <taxon>Bacillota</taxon>
        <taxon>Bacilli</taxon>
        <taxon>Lactobacillales</taxon>
        <taxon>Aerococcaceae</taxon>
        <taxon>Aerococcus</taxon>
    </lineage>
</organism>
<evidence type="ECO:0000256" key="2">
    <source>
        <dbReference type="ARBA" id="ARBA00022553"/>
    </source>
</evidence>
<dbReference type="NCBIfam" id="TIGR00848">
    <property type="entry name" value="fruA"/>
    <property type="match status" value="1"/>
</dbReference>
<dbReference type="InterPro" id="IPR051541">
    <property type="entry name" value="PTS_SugarTrans_NitroReg"/>
</dbReference>
<keyword evidence="1" id="KW-0813">Transport</keyword>
<keyword evidence="3" id="KW-0762">Sugar transport</keyword>
<evidence type="ECO:0000313" key="7">
    <source>
        <dbReference type="EMBL" id="WWC53848.1"/>
    </source>
</evidence>
<sequence>MEIKDILDKQIITTNLQVNTKEEAIHAMSSLLEKANYLNDKDLYIEDVFKREDEGKTGIGNYVAIPHGKSAGVNQIGVAIAINDKEIPWESIDGQGVKIIILFAVGYDTEGAKQHLKVLSLFARKLGNDDVVNCLQEAKNPEDVINIFIKNE</sequence>
<name>A0ABZ2EAF6_9LACT</name>
<evidence type="ECO:0000259" key="6">
    <source>
        <dbReference type="PROSITE" id="PS51094"/>
    </source>
</evidence>
<dbReference type="SUPFAM" id="SSF55804">
    <property type="entry name" value="Phoshotransferase/anion transport protein"/>
    <property type="match status" value="1"/>
</dbReference>
<dbReference type="InterPro" id="IPR016152">
    <property type="entry name" value="PTrfase/Anion_transptr"/>
</dbReference>
<dbReference type="Gene3D" id="3.40.930.10">
    <property type="entry name" value="Mannitol-specific EII, Chain A"/>
    <property type="match status" value="1"/>
</dbReference>
<proteinExistence type="predicted"/>
<dbReference type="Proteomes" id="UP000250354">
    <property type="component" value="Chromosome"/>
</dbReference>
<dbReference type="EMBL" id="CP145132">
    <property type="protein sequence ID" value="WWC53848.1"/>
    <property type="molecule type" value="Genomic_DNA"/>
</dbReference>
<evidence type="ECO:0000256" key="5">
    <source>
        <dbReference type="ARBA" id="ARBA00022683"/>
    </source>
</evidence>
<dbReference type="CDD" id="cd00211">
    <property type="entry name" value="PTS_IIA_fru"/>
    <property type="match status" value="1"/>
</dbReference>
<reference evidence="7 8" key="1">
    <citation type="journal article" date="2020" name="J. Bacteriol.">
        <title>Aerococcus urinae Isolated from Women with Lower Urinary Tract Symptoms: In Vitro Aggregation and Genome Analysis.</title>
        <authorList>
            <person name="Hilt E.E."/>
            <person name="Putonti C."/>
            <person name="Thomas-White K."/>
            <person name="Lewis A.L."/>
            <person name="Visick K.L."/>
            <person name="Gilbert N.M."/>
            <person name="Wolfe A.J."/>
        </authorList>
    </citation>
    <scope>NUCLEOTIDE SEQUENCE [LARGE SCALE GENOMIC DNA]</scope>
    <source>
        <strain evidence="7 8">UMB1016</strain>
    </source>
</reference>
<keyword evidence="4 7" id="KW-0808">Transferase</keyword>
<gene>
    <name evidence="7" type="ORF">DBT44_0005415</name>
</gene>
<dbReference type="PROSITE" id="PS51094">
    <property type="entry name" value="PTS_EIIA_TYPE_2"/>
    <property type="match status" value="1"/>
</dbReference>
<dbReference type="InterPro" id="IPR004715">
    <property type="entry name" value="PTS_IIA_fruc"/>
</dbReference>
<keyword evidence="2" id="KW-0597">Phosphoprotein</keyword>
<dbReference type="RefSeq" id="WP_111822468.1">
    <property type="nucleotide sequence ID" value="NZ_CP145132.1"/>
</dbReference>
<dbReference type="PANTHER" id="PTHR47738:SF2">
    <property type="entry name" value="PTS SYSTEM FRUCTOSE-LIKE EIIA COMPONENT"/>
    <property type="match status" value="1"/>
</dbReference>
<protein>
    <submittedName>
        <fullName evidence="7">Fructose PTS transporter subunit IIA</fullName>
        <ecNumber evidence="7">2.7.1.202</ecNumber>
    </submittedName>
</protein>
<dbReference type="InterPro" id="IPR002178">
    <property type="entry name" value="PTS_EIIA_type-2_dom"/>
</dbReference>